<accession>A0ABP8H7Q9</accession>
<name>A0ABP8H7Q9_9BURK</name>
<reference evidence="3" key="1">
    <citation type="journal article" date="2019" name="Int. J. Syst. Evol. Microbiol.">
        <title>The Global Catalogue of Microorganisms (GCM) 10K type strain sequencing project: providing services to taxonomists for standard genome sequencing and annotation.</title>
        <authorList>
            <consortium name="The Broad Institute Genomics Platform"/>
            <consortium name="The Broad Institute Genome Sequencing Center for Infectious Disease"/>
            <person name="Wu L."/>
            <person name="Ma J."/>
        </authorList>
    </citation>
    <scope>NUCLEOTIDE SEQUENCE [LARGE SCALE GENOMIC DNA]</scope>
    <source>
        <strain evidence="3">JCM 17804</strain>
    </source>
</reference>
<dbReference type="RefSeq" id="WP_345536550.1">
    <property type="nucleotide sequence ID" value="NZ_BAABGJ010000009.1"/>
</dbReference>
<comment type="caution">
    <text evidence="2">The sequence shown here is derived from an EMBL/GenBank/DDBJ whole genome shotgun (WGS) entry which is preliminary data.</text>
</comment>
<keyword evidence="1" id="KW-1133">Transmembrane helix</keyword>
<proteinExistence type="predicted"/>
<evidence type="ECO:0000313" key="3">
    <source>
        <dbReference type="Proteomes" id="UP001500975"/>
    </source>
</evidence>
<gene>
    <name evidence="2" type="ORF">GCM10023165_12030</name>
</gene>
<evidence type="ECO:0000256" key="1">
    <source>
        <dbReference type="SAM" id="Phobius"/>
    </source>
</evidence>
<evidence type="ECO:0000313" key="2">
    <source>
        <dbReference type="EMBL" id="GAA4335512.1"/>
    </source>
</evidence>
<keyword evidence="3" id="KW-1185">Reference proteome</keyword>
<dbReference type="EMBL" id="BAABGJ010000009">
    <property type="protein sequence ID" value="GAA4335512.1"/>
    <property type="molecule type" value="Genomic_DNA"/>
</dbReference>
<keyword evidence="1" id="KW-0472">Membrane</keyword>
<sequence length="111" mass="11648">MTSTAAVNEGSVAEVAFGSLIDLAMLHTGAVTAEVCEACSTINLGSVRLCKGCSHKLPAYYSENVETQDMLPGKPGPSAMLQGWARVRDFTAFWLVVHSLAGLAVLVPVLP</sequence>
<protein>
    <submittedName>
        <fullName evidence="2">Uncharacterized protein</fullName>
    </submittedName>
</protein>
<feature type="transmembrane region" description="Helical" evidence="1">
    <location>
        <begin position="90"/>
        <end position="110"/>
    </location>
</feature>
<keyword evidence="1" id="KW-0812">Transmembrane</keyword>
<organism evidence="2 3">
    <name type="scientific">Variovorax defluvii</name>
    <dbReference type="NCBI Taxonomy" id="913761"/>
    <lineage>
        <taxon>Bacteria</taxon>
        <taxon>Pseudomonadati</taxon>
        <taxon>Pseudomonadota</taxon>
        <taxon>Betaproteobacteria</taxon>
        <taxon>Burkholderiales</taxon>
        <taxon>Comamonadaceae</taxon>
        <taxon>Variovorax</taxon>
    </lineage>
</organism>
<dbReference type="Proteomes" id="UP001500975">
    <property type="component" value="Unassembled WGS sequence"/>
</dbReference>